<sequence length="213" mass="23790">MAEDGGSGGCGRCCCSFIFTSGLTALFMWLSLRTSNPTCSIQDFYVPALNTTDNSTSTRNNHTISFDLKLDNGMKDKGVRYSNISLAFYYNSNLSIANYTVRGFYQGHNKNTHRRDLVEARELPWPAAIDAVSNRSTANFTVKLATKVKFKIMFWYTKRHSLEVRGDVQVNDSGKKVNRKGLKLKSGAPDPGRNSMRVGPAFVIFTCFINLLL</sequence>
<evidence type="ECO:0000256" key="1">
    <source>
        <dbReference type="ARBA" id="ARBA00004370"/>
    </source>
</evidence>
<dbReference type="GO" id="GO:0098542">
    <property type="term" value="P:defense response to other organism"/>
    <property type="evidence" value="ECO:0007669"/>
    <property type="project" value="InterPro"/>
</dbReference>
<dbReference type="OrthoDB" id="1914670at2759"/>
<dbReference type="AlphaFoldDB" id="A0A2G9GB48"/>
<evidence type="ECO:0000256" key="3">
    <source>
        <dbReference type="SAM" id="Phobius"/>
    </source>
</evidence>
<keyword evidence="2 3" id="KW-0472">Membrane</keyword>
<keyword evidence="5" id="KW-1185">Reference proteome</keyword>
<gene>
    <name evidence="4" type="ORF">CDL12_24962</name>
</gene>
<dbReference type="STRING" id="429701.A0A2G9GB48"/>
<organism evidence="4 5">
    <name type="scientific">Handroanthus impetiginosus</name>
    <dbReference type="NCBI Taxonomy" id="429701"/>
    <lineage>
        <taxon>Eukaryota</taxon>
        <taxon>Viridiplantae</taxon>
        <taxon>Streptophyta</taxon>
        <taxon>Embryophyta</taxon>
        <taxon>Tracheophyta</taxon>
        <taxon>Spermatophyta</taxon>
        <taxon>Magnoliopsida</taxon>
        <taxon>eudicotyledons</taxon>
        <taxon>Gunneridae</taxon>
        <taxon>Pentapetalae</taxon>
        <taxon>asterids</taxon>
        <taxon>lamiids</taxon>
        <taxon>Lamiales</taxon>
        <taxon>Bignoniaceae</taxon>
        <taxon>Crescentiina</taxon>
        <taxon>Tabebuia alliance</taxon>
        <taxon>Handroanthus</taxon>
    </lineage>
</organism>
<dbReference type="EMBL" id="NKXS01005881">
    <property type="protein sequence ID" value="PIN02524.1"/>
    <property type="molecule type" value="Genomic_DNA"/>
</dbReference>
<name>A0A2G9GB48_9LAMI</name>
<dbReference type="PANTHER" id="PTHR31415:SF52">
    <property type="entry name" value="LATE EMBRYOGENESIS ABUNDANT (LEA) HYDROXYPROLINE-RICH GLYCOPROTEIN FAMILY-RELATED"/>
    <property type="match status" value="1"/>
</dbReference>
<comment type="caution">
    <text evidence="4">The sequence shown here is derived from an EMBL/GenBank/DDBJ whole genome shotgun (WGS) entry which is preliminary data.</text>
</comment>
<reference evidence="5" key="1">
    <citation type="journal article" date="2018" name="Gigascience">
        <title>Genome assembly of the Pink Ipe (Handroanthus impetiginosus, Bignoniaceae), a highly valued, ecologically keystone Neotropical timber forest tree.</title>
        <authorList>
            <person name="Silva-Junior O.B."/>
            <person name="Grattapaglia D."/>
            <person name="Novaes E."/>
            <person name="Collevatti R.G."/>
        </authorList>
    </citation>
    <scope>NUCLEOTIDE SEQUENCE [LARGE SCALE GENOMIC DNA]</scope>
    <source>
        <strain evidence="5">cv. UFG-1</strain>
    </source>
</reference>
<keyword evidence="3" id="KW-1133">Transmembrane helix</keyword>
<proteinExistence type="predicted"/>
<evidence type="ECO:0000313" key="4">
    <source>
        <dbReference type="EMBL" id="PIN02524.1"/>
    </source>
</evidence>
<dbReference type="PANTHER" id="PTHR31415">
    <property type="entry name" value="OS05G0367900 PROTEIN"/>
    <property type="match status" value="1"/>
</dbReference>
<dbReference type="InterPro" id="IPR044839">
    <property type="entry name" value="NDR1-like"/>
</dbReference>
<accession>A0A2G9GB48</accession>
<dbReference type="GO" id="GO:0005886">
    <property type="term" value="C:plasma membrane"/>
    <property type="evidence" value="ECO:0007669"/>
    <property type="project" value="TreeGrafter"/>
</dbReference>
<evidence type="ECO:0000313" key="5">
    <source>
        <dbReference type="Proteomes" id="UP000231279"/>
    </source>
</evidence>
<protein>
    <submittedName>
        <fullName evidence="4">Uncharacterized protein</fullName>
    </submittedName>
</protein>
<feature type="transmembrane region" description="Helical" evidence="3">
    <location>
        <begin position="12"/>
        <end position="32"/>
    </location>
</feature>
<keyword evidence="3" id="KW-0812">Transmembrane</keyword>
<evidence type="ECO:0000256" key="2">
    <source>
        <dbReference type="ARBA" id="ARBA00023136"/>
    </source>
</evidence>
<dbReference type="GO" id="GO:0009506">
    <property type="term" value="C:plasmodesma"/>
    <property type="evidence" value="ECO:0007669"/>
    <property type="project" value="TreeGrafter"/>
</dbReference>
<dbReference type="Proteomes" id="UP000231279">
    <property type="component" value="Unassembled WGS sequence"/>
</dbReference>
<comment type="subcellular location">
    <subcellularLocation>
        <location evidence="1">Membrane</location>
    </subcellularLocation>
</comment>